<reference evidence="4" key="1">
    <citation type="submission" date="2020-10" db="EMBL/GenBank/DDBJ databases">
        <authorList>
            <person name="Gilroy R."/>
        </authorList>
    </citation>
    <scope>NUCLEOTIDE SEQUENCE</scope>
    <source>
        <strain evidence="4">23406</strain>
    </source>
</reference>
<dbReference type="Proteomes" id="UP000886891">
    <property type="component" value="Unassembled WGS sequence"/>
</dbReference>
<accession>A0A9D1NCB4</accession>
<dbReference type="Gene3D" id="3.40.50.720">
    <property type="entry name" value="NAD(P)-binding Rossmann-like Domain"/>
    <property type="match status" value="1"/>
</dbReference>
<dbReference type="InterPro" id="IPR055170">
    <property type="entry name" value="GFO_IDH_MocA-like_dom"/>
</dbReference>
<reference evidence="4" key="2">
    <citation type="journal article" date="2021" name="PeerJ">
        <title>Extensive microbial diversity within the chicken gut microbiome revealed by metagenomics and culture.</title>
        <authorList>
            <person name="Gilroy R."/>
            <person name="Ravi A."/>
            <person name="Getino M."/>
            <person name="Pursley I."/>
            <person name="Horton D.L."/>
            <person name="Alikhan N.F."/>
            <person name="Baker D."/>
            <person name="Gharbi K."/>
            <person name="Hall N."/>
            <person name="Watson M."/>
            <person name="Adriaenssens E.M."/>
            <person name="Foster-Nyarko E."/>
            <person name="Jarju S."/>
            <person name="Secka A."/>
            <person name="Antonio M."/>
            <person name="Oren A."/>
            <person name="Chaudhuri R.R."/>
            <person name="La Ragione R."/>
            <person name="Hildebrand F."/>
            <person name="Pallen M.J."/>
        </authorList>
    </citation>
    <scope>NUCLEOTIDE SEQUENCE</scope>
    <source>
        <strain evidence="4">23406</strain>
    </source>
</reference>
<dbReference type="InterPro" id="IPR036291">
    <property type="entry name" value="NAD(P)-bd_dom_sf"/>
</dbReference>
<gene>
    <name evidence="4" type="ORF">IAB14_04155</name>
</gene>
<dbReference type="AlphaFoldDB" id="A0A9D1NCB4"/>
<evidence type="ECO:0000259" key="2">
    <source>
        <dbReference type="Pfam" id="PF01408"/>
    </source>
</evidence>
<protein>
    <submittedName>
        <fullName evidence="4">Gfo/Idh/MocA family oxidoreductase</fullName>
    </submittedName>
</protein>
<dbReference type="EMBL" id="DVOH01000030">
    <property type="protein sequence ID" value="HIV00291.1"/>
    <property type="molecule type" value="Genomic_DNA"/>
</dbReference>
<evidence type="ECO:0000313" key="4">
    <source>
        <dbReference type="EMBL" id="HIV00291.1"/>
    </source>
</evidence>
<name>A0A9D1NCB4_9FIRM</name>
<feature type="compositionally biased region" description="Polar residues" evidence="1">
    <location>
        <begin position="380"/>
        <end position="396"/>
    </location>
</feature>
<dbReference type="InterPro" id="IPR000683">
    <property type="entry name" value="Gfo/Idh/MocA-like_OxRdtase_N"/>
</dbReference>
<dbReference type="PANTHER" id="PTHR43249:SF1">
    <property type="entry name" value="D-GLUCOSIDE 3-DEHYDROGENASE"/>
    <property type="match status" value="1"/>
</dbReference>
<feature type="domain" description="GFO/IDH/MocA-like oxidoreductase" evidence="3">
    <location>
        <begin position="135"/>
        <end position="259"/>
    </location>
</feature>
<dbReference type="PANTHER" id="PTHR43249">
    <property type="entry name" value="UDP-N-ACETYL-2-AMINO-2-DEOXY-D-GLUCURONATE OXIDASE"/>
    <property type="match status" value="1"/>
</dbReference>
<dbReference type="SUPFAM" id="SSF51735">
    <property type="entry name" value="NAD(P)-binding Rossmann-fold domains"/>
    <property type="match status" value="1"/>
</dbReference>
<feature type="domain" description="Gfo/Idh/MocA-like oxidoreductase N-terminal" evidence="2">
    <location>
        <begin position="5"/>
        <end position="119"/>
    </location>
</feature>
<dbReference type="Pfam" id="PF22725">
    <property type="entry name" value="GFO_IDH_MocA_C3"/>
    <property type="match status" value="1"/>
</dbReference>
<dbReference type="Pfam" id="PF01408">
    <property type="entry name" value="GFO_IDH_MocA"/>
    <property type="match status" value="1"/>
</dbReference>
<organism evidence="4 5">
    <name type="scientific">Candidatus Stercoripulliclostridium merdipullorum</name>
    <dbReference type="NCBI Taxonomy" id="2840952"/>
    <lineage>
        <taxon>Bacteria</taxon>
        <taxon>Bacillati</taxon>
        <taxon>Bacillota</taxon>
        <taxon>Clostridia</taxon>
        <taxon>Eubacteriales</taxon>
        <taxon>Candidatus Stercoripulliclostridium</taxon>
    </lineage>
</organism>
<dbReference type="InterPro" id="IPR052515">
    <property type="entry name" value="Gfo/Idh/MocA_Oxidoreductase"/>
</dbReference>
<feature type="region of interest" description="Disordered" evidence="1">
    <location>
        <begin position="376"/>
        <end position="396"/>
    </location>
</feature>
<evidence type="ECO:0000259" key="3">
    <source>
        <dbReference type="Pfam" id="PF22725"/>
    </source>
</evidence>
<dbReference type="Gene3D" id="3.30.360.10">
    <property type="entry name" value="Dihydrodipicolinate Reductase, domain 2"/>
    <property type="match status" value="1"/>
</dbReference>
<dbReference type="SUPFAM" id="SSF55347">
    <property type="entry name" value="Glyceraldehyde-3-phosphate dehydrogenase-like, C-terminal domain"/>
    <property type="match status" value="1"/>
</dbReference>
<evidence type="ECO:0000256" key="1">
    <source>
        <dbReference type="SAM" id="MobiDB-lite"/>
    </source>
</evidence>
<comment type="caution">
    <text evidence="4">The sequence shown here is derived from an EMBL/GenBank/DDBJ whole genome shotgun (WGS) entry which is preliminary data.</text>
</comment>
<proteinExistence type="predicted"/>
<evidence type="ECO:0000313" key="5">
    <source>
        <dbReference type="Proteomes" id="UP000886891"/>
    </source>
</evidence>
<dbReference type="GO" id="GO:0000166">
    <property type="term" value="F:nucleotide binding"/>
    <property type="evidence" value="ECO:0007669"/>
    <property type="project" value="InterPro"/>
</dbReference>
<sequence>MKKIVRFGIIGIGKMGSIHAVKFKMKAIKNATLTAVCDIDPERRLWAESKLDGVKIFEDYVQLIASGVVDAIIVATPHYLHPIIAIEAMHHGVHVLIEKPAGVFAASVRELNEVAEEHPDVGFAIMYNQRTNKLYRYAKEIIETGRLGALKRINWIITDWYRPQAYYNQGGWRGTWAGEGGGALINQCPHQLDLFQWLGGMPRSVRAIVQNGVNRDISVENDVTAMFRYDGNQTGVFITSTHDSPGTNRLEIDGDRGKIVIENDKLVFQELMCGEAEFSQKNKKFMPKIPSRKILRVLHPHEKFNMLMGGQHVEIIRNFTNHILFGEKLYAPGIEGIKGLQLSNAIHLAGWLNREIQIPADEDLFVAELDKRIEEEKQKQQLAETEQSDSESLTNQ</sequence>